<feature type="compositionally biased region" description="Polar residues" evidence="4">
    <location>
        <begin position="57"/>
        <end position="78"/>
    </location>
</feature>
<evidence type="ECO:0000313" key="5">
    <source>
        <dbReference type="EMBL" id="KAA8915611.1"/>
    </source>
</evidence>
<dbReference type="Gene3D" id="1.20.890.10">
    <property type="entry name" value="cAMP-dependent protein kinase regulatory subunit, dimerization-anchoring domain"/>
    <property type="match status" value="1"/>
</dbReference>
<name>A0A642VBW2_9ASCO</name>
<comment type="similarity">
    <text evidence="2">Belongs to the dpy-30 family.</text>
</comment>
<feature type="region of interest" description="Disordered" evidence="4">
    <location>
        <begin position="1"/>
        <end position="90"/>
    </location>
</feature>
<gene>
    <name evidence="5" type="ORF">TRICI_002256</name>
</gene>
<feature type="compositionally biased region" description="Polar residues" evidence="4">
    <location>
        <begin position="9"/>
        <end position="33"/>
    </location>
</feature>
<dbReference type="AlphaFoldDB" id="A0A642VBW2"/>
<evidence type="ECO:0000256" key="3">
    <source>
        <dbReference type="ARBA" id="ARBA00023242"/>
    </source>
</evidence>
<sequence>MKTRRGSSLEMNENISNGQGNSAEPQQQPQETSVKPEPNNQQQQPSQQQSVPPPSTGVKSETGSSTPVPAPAVSNQHDVNAGAPTRQWLNNEVTPALVEAMRRIASEKPQDPVRALANHLLNYANSHPPKSS</sequence>
<protein>
    <submittedName>
        <fullName evidence="5">Uncharacterized protein</fullName>
    </submittedName>
</protein>
<dbReference type="InterPro" id="IPR049629">
    <property type="entry name" value="DPY30_SDC1_DD"/>
</dbReference>
<evidence type="ECO:0000256" key="2">
    <source>
        <dbReference type="ARBA" id="ARBA00010849"/>
    </source>
</evidence>
<reference evidence="5" key="1">
    <citation type="journal article" date="2019" name="G3 (Bethesda)">
        <title>Genome Assemblies of Two Rare Opportunistic Yeast Pathogens: Diutina rugosa (syn. Candida rugosa) and Trichomonascus ciferrii (syn. Candida ciferrii).</title>
        <authorList>
            <person name="Mixao V."/>
            <person name="Saus E."/>
            <person name="Hansen A.P."/>
            <person name="Lass-Florl C."/>
            <person name="Gabaldon T."/>
        </authorList>
    </citation>
    <scope>NUCLEOTIDE SEQUENCE</scope>
    <source>
        <strain evidence="5">CBS 4856</strain>
    </source>
</reference>
<dbReference type="Proteomes" id="UP000761534">
    <property type="component" value="Unassembled WGS sequence"/>
</dbReference>
<dbReference type="GO" id="GO:0005634">
    <property type="term" value="C:nucleus"/>
    <property type="evidence" value="ECO:0007669"/>
    <property type="project" value="UniProtKB-SubCell"/>
</dbReference>
<comment type="subcellular location">
    <subcellularLocation>
        <location evidence="1">Nucleus</location>
    </subcellularLocation>
</comment>
<keyword evidence="3" id="KW-0539">Nucleus</keyword>
<evidence type="ECO:0000313" key="6">
    <source>
        <dbReference type="Proteomes" id="UP000761534"/>
    </source>
</evidence>
<evidence type="ECO:0000256" key="4">
    <source>
        <dbReference type="SAM" id="MobiDB-lite"/>
    </source>
</evidence>
<dbReference type="VEuPathDB" id="FungiDB:TRICI_002256"/>
<dbReference type="EMBL" id="SWFS01000155">
    <property type="protein sequence ID" value="KAA8915611.1"/>
    <property type="molecule type" value="Genomic_DNA"/>
</dbReference>
<comment type="caution">
    <text evidence="5">The sequence shown here is derived from an EMBL/GenBank/DDBJ whole genome shotgun (WGS) entry which is preliminary data.</text>
</comment>
<feature type="compositionally biased region" description="Low complexity" evidence="4">
    <location>
        <begin position="38"/>
        <end position="50"/>
    </location>
</feature>
<dbReference type="InterPro" id="IPR007858">
    <property type="entry name" value="Dpy-30_motif"/>
</dbReference>
<accession>A0A642VBW2</accession>
<dbReference type="Pfam" id="PF05186">
    <property type="entry name" value="Dpy-30"/>
    <property type="match status" value="1"/>
</dbReference>
<evidence type="ECO:0000256" key="1">
    <source>
        <dbReference type="ARBA" id="ARBA00004123"/>
    </source>
</evidence>
<keyword evidence="6" id="KW-1185">Reference proteome</keyword>
<dbReference type="OrthoDB" id="417678at2759"/>
<organism evidence="5 6">
    <name type="scientific">Trichomonascus ciferrii</name>
    <dbReference type="NCBI Taxonomy" id="44093"/>
    <lineage>
        <taxon>Eukaryota</taxon>
        <taxon>Fungi</taxon>
        <taxon>Dikarya</taxon>
        <taxon>Ascomycota</taxon>
        <taxon>Saccharomycotina</taxon>
        <taxon>Dipodascomycetes</taxon>
        <taxon>Dipodascales</taxon>
        <taxon>Trichomonascaceae</taxon>
        <taxon>Trichomonascus</taxon>
        <taxon>Trichomonascus ciferrii complex</taxon>
    </lineage>
</organism>
<proteinExistence type="inferred from homology"/>
<dbReference type="CDD" id="cd22965">
    <property type="entry name" value="DD_DPY30_SDC1"/>
    <property type="match status" value="1"/>
</dbReference>